<reference evidence="2" key="1">
    <citation type="submission" date="2021-01" db="UniProtKB">
        <authorList>
            <consortium name="EnsemblMetazoa"/>
        </authorList>
    </citation>
    <scope>IDENTIFICATION</scope>
</reference>
<dbReference type="KEGG" id="nvi:103318100"/>
<dbReference type="GeneID" id="103318100"/>
<dbReference type="InParanoid" id="A0A7M7HHJ6"/>
<dbReference type="Proteomes" id="UP000002358">
    <property type="component" value="Chromosome 1"/>
</dbReference>
<sequence>MNKDKLSKIQSKKGESDSYGGKESEKFDKGCEEPKKSCEPEKKKEGRANLKSQNMNLIPKIMVKILIPATAEKIARNTIVTRRYVFLVFPILCRCVTINKPVIQWPSR</sequence>
<evidence type="ECO:0000256" key="1">
    <source>
        <dbReference type="SAM" id="MobiDB-lite"/>
    </source>
</evidence>
<accession>A0A7M7HHJ6</accession>
<evidence type="ECO:0000313" key="3">
    <source>
        <dbReference type="Proteomes" id="UP000002358"/>
    </source>
</evidence>
<dbReference type="AlphaFoldDB" id="A0A7M7HHJ6"/>
<dbReference type="RefSeq" id="XP_008217596.1">
    <property type="nucleotide sequence ID" value="XM_008219374.4"/>
</dbReference>
<proteinExistence type="predicted"/>
<evidence type="ECO:0000313" key="2">
    <source>
        <dbReference type="EnsemblMetazoa" id="XP_008217596"/>
    </source>
</evidence>
<keyword evidence="3" id="KW-1185">Reference proteome</keyword>
<organism evidence="2 3">
    <name type="scientific">Nasonia vitripennis</name>
    <name type="common">Parasitic wasp</name>
    <dbReference type="NCBI Taxonomy" id="7425"/>
    <lineage>
        <taxon>Eukaryota</taxon>
        <taxon>Metazoa</taxon>
        <taxon>Ecdysozoa</taxon>
        <taxon>Arthropoda</taxon>
        <taxon>Hexapoda</taxon>
        <taxon>Insecta</taxon>
        <taxon>Pterygota</taxon>
        <taxon>Neoptera</taxon>
        <taxon>Endopterygota</taxon>
        <taxon>Hymenoptera</taxon>
        <taxon>Apocrita</taxon>
        <taxon>Proctotrupomorpha</taxon>
        <taxon>Chalcidoidea</taxon>
        <taxon>Pteromalidae</taxon>
        <taxon>Pteromalinae</taxon>
        <taxon>Nasonia</taxon>
    </lineage>
</organism>
<dbReference type="EnsemblMetazoa" id="XM_008219374">
    <property type="protein sequence ID" value="XP_008217596"/>
    <property type="gene ID" value="LOC103318100"/>
</dbReference>
<feature type="region of interest" description="Disordered" evidence="1">
    <location>
        <begin position="1"/>
        <end position="51"/>
    </location>
</feature>
<protein>
    <submittedName>
        <fullName evidence="2">Uncharacterized protein</fullName>
    </submittedName>
</protein>
<name>A0A7M7HHJ6_NASVI</name>
<feature type="compositionally biased region" description="Basic and acidic residues" evidence="1">
    <location>
        <begin position="1"/>
        <end position="48"/>
    </location>
</feature>